<sequence>MRCFFVLRNLLALLLAVAAVGFTVVRGAAVSTNPTLPLLNVPFCAALSSETSSDSLFVSSASNCSTTLATAGSGCATSGWFAFNITSDSLRLDLTTPVLSVPVTYWCYRDSDSQGVLLGKLQMSVVQAVPMRYLTHELITLTFNDATPVGSVIAFYYADGTCSSPLIDYGNFTLGEDRSIQIRIGVAYVGVCARIASTVSGATSADMLLRNTLFGGLRVNITPDYGVRHSVVKVSANSSFIYFCALSSSIACSDLPPPGMLQIDNTGRLRFEVTRPVGRYYMCVAEGRRLYYTAMNMFNVIAYGVLPNTAYVQLPTSVLPSINATSNMQVALYSSQDCSGTAVKDWMNFADALWSVGAAGTYYACVRQSSFSLPNEYYYANTFVVVPTPTLTANQSVAVRGFGLALKLSTSSNATPSASYIIGLSSDVACTSVYRSATVTNGLTASFEIEEGAANTLYWCVSNPIVIGTADSDKTKVVSYASIGSIPVRSFQLSHGAMRTDFAVDITLDSLVTLPRGMHVAFVPAPRYTCADVARAARFSAVEAVVTSSNTLVGVAFPSAGQWLLCAPLGRGSDLHTMVHRVAVYGDVTVWPRGVVPRIPTSLKISGLQPLQLVFLTDCENCLNAARVLVSGVADERGASSLTLTYNSTSTILVCAAYAGMKDGRITVAVTEKVAHFRSSHLLVFPAVIELSTGKQVLRIVGDGASTLINKILFLASVDTTCSLLMALPNYATVLSPLQQGSDTDTPVTTLTLNDNMMDTQYRVCVETSNTYENVGTITITRASLKAASAFRTFSLVAGQVASLTFPANYTSVALVDSYVVVDGDVDCTNHLGGAAVYARGGIDVSTGAADVFIAPYPMKGTSMNLRVCIAQQSRLLNSTFGYMDGGLLTSSVFTAVSKYALSNLGGGVTGWPVLSYAVLYLVRCSGVTCSANAASSTCGTSSLQYPVSGNTSAASKPNSGTYLLCQRVSTTSMTKVVGSNSTIEVINPYFMSCTADLHQLQAFLPFEATVSGGNGRSVEVVVQPLSVPCGTTAAESQSFTFVPNVQRRLAVTATAGSEAIHFCAKPTSQFADAFEVMTATLVSSLRPTYILFSSLDRTTTVTITVAGSVSPQAVLTRERDCSTPIHGGTLTKAVDGAFTFTISPCGANSDLSMAHFCELSSGIATYRGSLLMLRSSDCTPNDGSASIKAVSVAPGAPITVFGVNAKFLSVSGLSKSSDCSSKIELSVVASGYMPSVDESAAFYVCTYLIGAPTVNFTTQKATLTVRNYAVTPTAVRSSLSIAKSGMERVLMTLDTALPPGYTFFSSGASCANNIGDAPGLNTSAASTVYSHINLCGTVSVCWQSGPDTTPLAVVQFASVTTPDVESSTLAVVRDASYKATFTSGGCNAASTAATTSAGERQVYLSADQCASALDGTETTSHFPSFTASVSSSVVTGLSTASLCVRTSAGMSTVLIGVPVARNRVHPVSFTTGMTHAAIFIPAFASTLFWVITSGLSCSAAGAQAAALSSFSTDASGYGTISIVLANGLPLPVGKYSLCYSSSGSSVSLEAIQVVDPTYFDVRGTVFVTGVSSKMMMQGDLQASHLMVGFSTTGDCNALSTTYGTWKHISATSILVTATHALTAGAYVCARVPMNLSVTALPNAWSNTARSLTFAPSLLAIPSTGFSVCTDYTLQQCTPPNGGGNDETNLLTVVFGDCCNSSDEANAVGLAKMAGGTCTLHFDRAKVRRYPAGTVFSLCAWNSYDASVCATLNYVTVNTDCDMGNTRKGGGGLSGGATAGVAIASLVSGLALLTGGAFLLWFYRYRQAKEEAGLKGDAGSSSSSSSSDEAFFCGGDEAFSIEWSAFLNLPPEGNNCRKADRLGVSTSTAEMRRDVLIKVTGGNGDARCYDSWGEPLDTNFMDDCEELTEKYKDFINGAVTCADSESISDFPGAALLRRIRLGTKALCELAKQRNQTLAAGEDSLSCNDRVLLHELFHSMERTNPAAKALYLFYEEQNYARNAIEISEDTAFFNLRVLFKSYAVMLKAKHGALSAERRAPDDDDGPDGGRSGQCASTISRPMLSGDGAASSPGNMLCTCGSPPQLPAEGEEEERAWLYESRHQLEFPWVTNNFRTLVGYRKDNSERYNYVDWSFTLLDLQAFHPLHRWWSPLLPRVLPPSTDDAQDTRFAFMHCRSKVPFVKRYFMLFKVEAVERVQIEVQAAAGMSAMQYRLLKLAKEFGLSELQLEKLSCADRTTLSTGSTAAASISNPLSRACAAVGDGVRSTDGEQTRSDIGADAVSTGSHFDEEG</sequence>
<protein>
    <recommendedName>
        <fullName evidence="5">Membrane-associated protein</fullName>
    </recommendedName>
</protein>
<feature type="chain" id="PRO_5005873519" description="Membrane-associated protein" evidence="2">
    <location>
        <begin position="28"/>
        <end position="2289"/>
    </location>
</feature>
<feature type="region of interest" description="Disordered" evidence="1">
    <location>
        <begin position="2032"/>
        <end position="2068"/>
    </location>
</feature>
<evidence type="ECO:0000313" key="4">
    <source>
        <dbReference type="Proteomes" id="UP000038009"/>
    </source>
</evidence>
<dbReference type="EMBL" id="LJSK01000418">
    <property type="protein sequence ID" value="KPI83194.1"/>
    <property type="molecule type" value="Genomic_DNA"/>
</dbReference>
<dbReference type="PANTHER" id="PTHR40738:SF1">
    <property type="entry name" value="MEMBRANE-ASSOCIATED PROTEIN"/>
    <property type="match status" value="1"/>
</dbReference>
<reference evidence="3 4" key="1">
    <citation type="journal article" date="2015" name="PLoS Pathog.">
        <title>Leptomonas seymouri: Adaptations to the Dixenous Life Cycle Analyzed by Genome Sequencing, Transcriptome Profiling and Co-infection with Leishmania donovani.</title>
        <authorList>
            <person name="Kraeva N."/>
            <person name="Butenko A."/>
            <person name="Hlavacova J."/>
            <person name="Kostygov A."/>
            <person name="Myskova J."/>
            <person name="Grybchuk D."/>
            <person name="Lestinova T."/>
            <person name="Votypka J."/>
            <person name="Volf P."/>
            <person name="Opperdoes F."/>
            <person name="Flegontov P."/>
            <person name="Lukes J."/>
            <person name="Yurchenko V."/>
        </authorList>
    </citation>
    <scope>NUCLEOTIDE SEQUENCE [LARGE SCALE GENOMIC DNA]</scope>
    <source>
        <strain evidence="3 4">ATCC 30220</strain>
    </source>
</reference>
<name>A0A0N1HRX9_LEPSE</name>
<feature type="region of interest" description="Disordered" evidence="1">
    <location>
        <begin position="2262"/>
        <end position="2289"/>
    </location>
</feature>
<evidence type="ECO:0008006" key="5">
    <source>
        <dbReference type="Google" id="ProtNLM"/>
    </source>
</evidence>
<dbReference type="VEuPathDB" id="TriTrypDB:Lsey_0418_0020"/>
<gene>
    <name evidence="3" type="ORF">ABL78_7782</name>
</gene>
<dbReference type="OrthoDB" id="263823at2759"/>
<dbReference type="Proteomes" id="UP000038009">
    <property type="component" value="Unassembled WGS sequence"/>
</dbReference>
<keyword evidence="2" id="KW-0732">Signal</keyword>
<proteinExistence type="predicted"/>
<evidence type="ECO:0000256" key="1">
    <source>
        <dbReference type="SAM" id="MobiDB-lite"/>
    </source>
</evidence>
<organism evidence="3 4">
    <name type="scientific">Leptomonas seymouri</name>
    <dbReference type="NCBI Taxonomy" id="5684"/>
    <lineage>
        <taxon>Eukaryota</taxon>
        <taxon>Discoba</taxon>
        <taxon>Euglenozoa</taxon>
        <taxon>Kinetoplastea</taxon>
        <taxon>Metakinetoplastina</taxon>
        <taxon>Trypanosomatida</taxon>
        <taxon>Trypanosomatidae</taxon>
        <taxon>Leishmaniinae</taxon>
        <taxon>Leptomonas</taxon>
    </lineage>
</organism>
<accession>A0A0N1HRX9</accession>
<feature type="signal peptide" evidence="2">
    <location>
        <begin position="1"/>
        <end position="27"/>
    </location>
</feature>
<dbReference type="PANTHER" id="PTHR40738">
    <property type="entry name" value="MEMBRANE-ASSOCIATED PROTEIN"/>
    <property type="match status" value="1"/>
</dbReference>
<comment type="caution">
    <text evidence="3">The sequence shown here is derived from an EMBL/GenBank/DDBJ whole genome shotgun (WGS) entry which is preliminary data.</text>
</comment>
<evidence type="ECO:0000313" key="3">
    <source>
        <dbReference type="EMBL" id="KPI83194.1"/>
    </source>
</evidence>
<keyword evidence="4" id="KW-1185">Reference proteome</keyword>
<evidence type="ECO:0000256" key="2">
    <source>
        <dbReference type="SAM" id="SignalP"/>
    </source>
</evidence>
<dbReference type="OMA" id="HHYMSPA"/>